<proteinExistence type="predicted"/>
<name>A0ACB8SUW6_9AGAM</name>
<sequence>MVHRPSSAGVTPADTYASRAAALEPAGARTQRMRTRRRRDLRTLPTARACPRAGAPVGAPGAGRISDILTSRPGFTARCTLRARGVLMRAWARGCGARRAYLRARAELQLLGLLACAMPASRSAGRARPASRSAHRGSSPVIGHGKTVGGAYACRTRPSPICRNCLSPVNLPHRKQVFRAQGTPQERSG</sequence>
<dbReference type="Proteomes" id="UP000814140">
    <property type="component" value="Unassembled WGS sequence"/>
</dbReference>
<reference evidence="1" key="1">
    <citation type="submission" date="2021-03" db="EMBL/GenBank/DDBJ databases">
        <authorList>
            <consortium name="DOE Joint Genome Institute"/>
            <person name="Ahrendt S."/>
            <person name="Looney B.P."/>
            <person name="Miyauchi S."/>
            <person name="Morin E."/>
            <person name="Drula E."/>
            <person name="Courty P.E."/>
            <person name="Chicoki N."/>
            <person name="Fauchery L."/>
            <person name="Kohler A."/>
            <person name="Kuo A."/>
            <person name="Labutti K."/>
            <person name="Pangilinan J."/>
            <person name="Lipzen A."/>
            <person name="Riley R."/>
            <person name="Andreopoulos W."/>
            <person name="He G."/>
            <person name="Johnson J."/>
            <person name="Barry K.W."/>
            <person name="Grigoriev I.V."/>
            <person name="Nagy L."/>
            <person name="Hibbett D."/>
            <person name="Henrissat B."/>
            <person name="Matheny P.B."/>
            <person name="Labbe J."/>
            <person name="Martin F."/>
        </authorList>
    </citation>
    <scope>NUCLEOTIDE SEQUENCE</scope>
    <source>
        <strain evidence="1">HHB10654</strain>
    </source>
</reference>
<evidence type="ECO:0000313" key="1">
    <source>
        <dbReference type="EMBL" id="KAI0060259.1"/>
    </source>
</evidence>
<comment type="caution">
    <text evidence="1">The sequence shown here is derived from an EMBL/GenBank/DDBJ whole genome shotgun (WGS) entry which is preliminary data.</text>
</comment>
<gene>
    <name evidence="1" type="ORF">BV25DRAFT_971872</name>
</gene>
<evidence type="ECO:0000313" key="2">
    <source>
        <dbReference type="Proteomes" id="UP000814140"/>
    </source>
</evidence>
<dbReference type="EMBL" id="MU277220">
    <property type="protein sequence ID" value="KAI0060259.1"/>
    <property type="molecule type" value="Genomic_DNA"/>
</dbReference>
<accession>A0ACB8SUW6</accession>
<reference evidence="1" key="2">
    <citation type="journal article" date="2022" name="New Phytol.">
        <title>Evolutionary transition to the ectomycorrhizal habit in the genomes of a hyperdiverse lineage of mushroom-forming fungi.</title>
        <authorList>
            <person name="Looney B."/>
            <person name="Miyauchi S."/>
            <person name="Morin E."/>
            <person name="Drula E."/>
            <person name="Courty P.E."/>
            <person name="Kohler A."/>
            <person name="Kuo A."/>
            <person name="LaButti K."/>
            <person name="Pangilinan J."/>
            <person name="Lipzen A."/>
            <person name="Riley R."/>
            <person name="Andreopoulos W."/>
            <person name="He G."/>
            <person name="Johnson J."/>
            <person name="Nolan M."/>
            <person name="Tritt A."/>
            <person name="Barry K.W."/>
            <person name="Grigoriev I.V."/>
            <person name="Nagy L.G."/>
            <person name="Hibbett D."/>
            <person name="Henrissat B."/>
            <person name="Matheny P.B."/>
            <person name="Labbe J."/>
            <person name="Martin F.M."/>
        </authorList>
    </citation>
    <scope>NUCLEOTIDE SEQUENCE</scope>
    <source>
        <strain evidence="1">HHB10654</strain>
    </source>
</reference>
<keyword evidence="2" id="KW-1185">Reference proteome</keyword>
<organism evidence="1 2">
    <name type="scientific">Artomyces pyxidatus</name>
    <dbReference type="NCBI Taxonomy" id="48021"/>
    <lineage>
        <taxon>Eukaryota</taxon>
        <taxon>Fungi</taxon>
        <taxon>Dikarya</taxon>
        <taxon>Basidiomycota</taxon>
        <taxon>Agaricomycotina</taxon>
        <taxon>Agaricomycetes</taxon>
        <taxon>Russulales</taxon>
        <taxon>Auriscalpiaceae</taxon>
        <taxon>Artomyces</taxon>
    </lineage>
</organism>
<protein>
    <submittedName>
        <fullName evidence="1">Uncharacterized protein</fullName>
    </submittedName>
</protein>